<evidence type="ECO:0000313" key="3">
    <source>
        <dbReference type="Proteomes" id="UP000635606"/>
    </source>
</evidence>
<reference evidence="2" key="1">
    <citation type="submission" date="2021-01" db="EMBL/GenBank/DDBJ databases">
        <title>Whole genome shotgun sequence of Virgisporangium ochraceum NBRC 16418.</title>
        <authorList>
            <person name="Komaki H."/>
            <person name="Tamura T."/>
        </authorList>
    </citation>
    <scope>NUCLEOTIDE SEQUENCE</scope>
    <source>
        <strain evidence="2">NBRC 16418</strain>
    </source>
</reference>
<name>A0A8J4A0A5_9ACTN</name>
<evidence type="ECO:0000313" key="2">
    <source>
        <dbReference type="EMBL" id="GIJ73382.1"/>
    </source>
</evidence>
<proteinExistence type="predicted"/>
<evidence type="ECO:0000256" key="1">
    <source>
        <dbReference type="SAM" id="MobiDB-lite"/>
    </source>
</evidence>
<sequence length="260" mass="26910">MNRFRRSRGTWYSTDEWKTTSVAPAGASAASARRSSTRSPRTSLGGDDGRGGAQAGPAVAVFGPDERVEPGDVGGVGDVERVEVEAGAPDDDGQVPGRGASGDGALEDGSALADHVVAVPVGVAVGVQAQAGGGADLQQGQRLREHGEHREQQGAPAGLVGLGGAGAQFGLDGWPVRHGEVVEGGGVVDGTGEPADHPEKQVRLLLRGWHGAEQVEDGRVRGDGVRQPLVRRRDSVRLPLGELGVPGRDRHAYCPTPWMR</sequence>
<dbReference type="AlphaFoldDB" id="A0A8J4A0A5"/>
<dbReference type="EMBL" id="BOPH01000113">
    <property type="protein sequence ID" value="GIJ73382.1"/>
    <property type="molecule type" value="Genomic_DNA"/>
</dbReference>
<keyword evidence="3" id="KW-1185">Reference proteome</keyword>
<protein>
    <submittedName>
        <fullName evidence="2">Uncharacterized protein</fullName>
    </submittedName>
</protein>
<feature type="region of interest" description="Disordered" evidence="1">
    <location>
        <begin position="1"/>
        <end position="75"/>
    </location>
</feature>
<gene>
    <name evidence="2" type="ORF">Voc01_082990</name>
</gene>
<accession>A0A8J4A0A5</accession>
<feature type="compositionally biased region" description="Low complexity" evidence="1">
    <location>
        <begin position="19"/>
        <end position="45"/>
    </location>
</feature>
<comment type="caution">
    <text evidence="2">The sequence shown here is derived from an EMBL/GenBank/DDBJ whole genome shotgun (WGS) entry which is preliminary data.</text>
</comment>
<organism evidence="2 3">
    <name type="scientific">Virgisporangium ochraceum</name>
    <dbReference type="NCBI Taxonomy" id="65505"/>
    <lineage>
        <taxon>Bacteria</taxon>
        <taxon>Bacillati</taxon>
        <taxon>Actinomycetota</taxon>
        <taxon>Actinomycetes</taxon>
        <taxon>Micromonosporales</taxon>
        <taxon>Micromonosporaceae</taxon>
        <taxon>Virgisporangium</taxon>
    </lineage>
</organism>
<dbReference type="Proteomes" id="UP000635606">
    <property type="component" value="Unassembled WGS sequence"/>
</dbReference>